<comment type="caution">
    <text evidence="4">The sequence shown here is derived from an EMBL/GenBank/DDBJ whole genome shotgun (WGS) entry which is preliminary data.</text>
</comment>
<dbReference type="AlphaFoldDB" id="A0A1J5QTU1"/>
<gene>
    <name evidence="4" type="primary">hcpC_9</name>
    <name evidence="4" type="ORF">GALL_310820</name>
</gene>
<dbReference type="Gene3D" id="2.40.160.20">
    <property type="match status" value="1"/>
</dbReference>
<dbReference type="SMART" id="SM00671">
    <property type="entry name" value="SEL1"/>
    <property type="match status" value="2"/>
</dbReference>
<protein>
    <submittedName>
        <fullName evidence="4">Putative beta-lactamase HcpC</fullName>
        <ecNumber evidence="4">3.5.2.6</ecNumber>
    </submittedName>
</protein>
<reference evidence="4" key="1">
    <citation type="submission" date="2016-10" db="EMBL/GenBank/DDBJ databases">
        <title>Sequence of Gallionella enrichment culture.</title>
        <authorList>
            <person name="Poehlein A."/>
            <person name="Muehling M."/>
            <person name="Daniel R."/>
        </authorList>
    </citation>
    <scope>NUCLEOTIDE SEQUENCE</scope>
</reference>
<dbReference type="GO" id="GO:0008800">
    <property type="term" value="F:beta-lactamase activity"/>
    <property type="evidence" value="ECO:0007669"/>
    <property type="project" value="UniProtKB-EC"/>
</dbReference>
<evidence type="ECO:0000259" key="3">
    <source>
        <dbReference type="Pfam" id="PF13505"/>
    </source>
</evidence>
<proteinExistence type="predicted"/>
<evidence type="ECO:0000313" key="4">
    <source>
        <dbReference type="EMBL" id="OIQ87057.1"/>
    </source>
</evidence>
<dbReference type="InterPro" id="IPR011990">
    <property type="entry name" value="TPR-like_helical_dom_sf"/>
</dbReference>
<dbReference type="Pfam" id="PF08238">
    <property type="entry name" value="Sel1"/>
    <property type="match status" value="2"/>
</dbReference>
<dbReference type="EC" id="3.5.2.6" evidence="4"/>
<dbReference type="InterPro" id="IPR027385">
    <property type="entry name" value="Beta-barrel_OMP"/>
</dbReference>
<dbReference type="EMBL" id="MLJW01000443">
    <property type="protein sequence ID" value="OIQ87057.1"/>
    <property type="molecule type" value="Genomic_DNA"/>
</dbReference>
<evidence type="ECO:0000256" key="2">
    <source>
        <dbReference type="SAM" id="MobiDB-lite"/>
    </source>
</evidence>
<keyword evidence="4" id="KW-0378">Hydrolase</keyword>
<name>A0A1J5QTU1_9ZZZZ</name>
<evidence type="ECO:0000256" key="1">
    <source>
        <dbReference type="ARBA" id="ARBA00022729"/>
    </source>
</evidence>
<dbReference type="PANTHER" id="PTHR11102">
    <property type="entry name" value="SEL-1-LIKE PROTEIN"/>
    <property type="match status" value="1"/>
</dbReference>
<dbReference type="SUPFAM" id="SSF56925">
    <property type="entry name" value="OMPA-like"/>
    <property type="match status" value="1"/>
</dbReference>
<organism evidence="4">
    <name type="scientific">mine drainage metagenome</name>
    <dbReference type="NCBI Taxonomy" id="410659"/>
    <lineage>
        <taxon>unclassified sequences</taxon>
        <taxon>metagenomes</taxon>
        <taxon>ecological metagenomes</taxon>
    </lineage>
</organism>
<dbReference type="PANTHER" id="PTHR11102:SF160">
    <property type="entry name" value="ERAD-ASSOCIATED E3 UBIQUITIN-PROTEIN LIGASE COMPONENT HRD3"/>
    <property type="match status" value="1"/>
</dbReference>
<feature type="region of interest" description="Disordered" evidence="2">
    <location>
        <begin position="130"/>
        <end position="150"/>
    </location>
</feature>
<dbReference type="Pfam" id="PF13505">
    <property type="entry name" value="OMP_b-brl"/>
    <property type="match status" value="1"/>
</dbReference>
<keyword evidence="1" id="KW-0732">Signal</keyword>
<feature type="domain" description="Outer membrane protein beta-barrel" evidence="3">
    <location>
        <begin position="250"/>
        <end position="421"/>
    </location>
</feature>
<dbReference type="Gene3D" id="1.25.40.10">
    <property type="entry name" value="Tetratricopeptide repeat domain"/>
    <property type="match status" value="2"/>
</dbReference>
<dbReference type="SUPFAM" id="SSF81901">
    <property type="entry name" value="HCP-like"/>
    <property type="match status" value="2"/>
</dbReference>
<feature type="compositionally biased region" description="Low complexity" evidence="2">
    <location>
        <begin position="130"/>
        <end position="147"/>
    </location>
</feature>
<dbReference type="InterPro" id="IPR050767">
    <property type="entry name" value="Sel1_AlgK"/>
</dbReference>
<accession>A0A1J5QTU1</accession>
<dbReference type="InterPro" id="IPR011250">
    <property type="entry name" value="OMP/PagP_B-barrel"/>
</dbReference>
<sequence length="425" mass="44051">MSDTHRTQFASIEKIPAALCLALCLASGFAHADDGALAREANAALAQKDYNSAFPKFLSLAQHGNATAQFNVGAFYINGQGVQKDEKRAYEWFAKSAAQGNAPALQILQSAAAKGNEDAKSELNKIQPKPASAPTLAQAPSPQAPAAPRDEKTLLTEANTALSQKDYNSAFPKFLALAQQGNAVAQFNVGAFYFNGQGVQKDEKQAYEWFAKSAAQGNARAIEVMQNAAAKQKETAAAKSVLVAPAPSTAAAAPRAASARQRESSGSGFTLGVSAGATSKITGVSNSSSFGLLAGYRFDPSWGVELAYNSLYRNANANTLLSATYPGTTGTFDLSSVSAVGQYIYSLGSNVSLIGNLGVHSSSYKLNSSGSGAKSGSSSGLVVGGKVQYDLTQSLGIRGGFDTYTESGGMTGNVTEIGIAVINRF</sequence>
<dbReference type="InterPro" id="IPR006597">
    <property type="entry name" value="Sel1-like"/>
</dbReference>